<dbReference type="InterPro" id="IPR036397">
    <property type="entry name" value="RNaseH_sf"/>
</dbReference>
<evidence type="ECO:0000256" key="8">
    <source>
        <dbReference type="ARBA" id="ARBA00022490"/>
    </source>
</evidence>
<evidence type="ECO:0000256" key="11">
    <source>
        <dbReference type="ARBA" id="ARBA00022759"/>
    </source>
</evidence>
<evidence type="ECO:0000313" key="19">
    <source>
        <dbReference type="Proteomes" id="UP000721415"/>
    </source>
</evidence>
<dbReference type="HAMAP" id="MF_00052_B">
    <property type="entry name" value="RNase_HII_B"/>
    <property type="match status" value="1"/>
</dbReference>
<evidence type="ECO:0000256" key="2">
    <source>
        <dbReference type="ARBA" id="ARBA00001946"/>
    </source>
</evidence>
<dbReference type="CDD" id="cd07182">
    <property type="entry name" value="RNase_HII_bacteria_HII_like"/>
    <property type="match status" value="1"/>
</dbReference>
<evidence type="ECO:0000256" key="12">
    <source>
        <dbReference type="ARBA" id="ARBA00022801"/>
    </source>
</evidence>
<proteinExistence type="inferred from homology"/>
<protein>
    <recommendedName>
        <fullName evidence="7 14">Ribonuclease HII</fullName>
        <shortName evidence="14">RNase HII</shortName>
        <ecNumber evidence="6 14">3.1.26.4</ecNumber>
    </recommendedName>
</protein>
<dbReference type="PANTHER" id="PTHR10954:SF18">
    <property type="entry name" value="RIBONUCLEASE HII"/>
    <property type="match status" value="1"/>
</dbReference>
<dbReference type="NCBIfam" id="NF000595">
    <property type="entry name" value="PRK00015.1-3"/>
    <property type="match status" value="1"/>
</dbReference>
<reference evidence="18 19" key="1">
    <citation type="submission" date="2020-07" db="EMBL/GenBank/DDBJ databases">
        <title>Facklamia lactis sp. nov., isolated from raw milk.</title>
        <authorList>
            <person name="Doll E.V."/>
            <person name="Huptas C."/>
            <person name="Staib L."/>
            <person name="Wenning M."/>
            <person name="Scherer S."/>
        </authorList>
    </citation>
    <scope>NUCLEOTIDE SEQUENCE [LARGE SCALE GENOMIC DNA]</scope>
    <source>
        <strain evidence="18 19">DSM 111018</strain>
    </source>
</reference>
<gene>
    <name evidence="14" type="primary">rnhB</name>
    <name evidence="18" type="ORF">HZY91_00340</name>
</gene>
<evidence type="ECO:0000256" key="15">
    <source>
        <dbReference type="PROSITE-ProRule" id="PRU01319"/>
    </source>
</evidence>
<dbReference type="InterPro" id="IPR012337">
    <property type="entry name" value="RNaseH-like_sf"/>
</dbReference>
<evidence type="ECO:0000256" key="1">
    <source>
        <dbReference type="ARBA" id="ARBA00000077"/>
    </source>
</evidence>
<name>A0ABS0LPN1_9LACT</name>
<evidence type="ECO:0000256" key="3">
    <source>
        <dbReference type="ARBA" id="ARBA00004065"/>
    </source>
</evidence>
<evidence type="ECO:0000256" key="6">
    <source>
        <dbReference type="ARBA" id="ARBA00012180"/>
    </source>
</evidence>
<evidence type="ECO:0000313" key="18">
    <source>
        <dbReference type="EMBL" id="MBG9985336.1"/>
    </source>
</evidence>
<evidence type="ECO:0000256" key="9">
    <source>
        <dbReference type="ARBA" id="ARBA00022722"/>
    </source>
</evidence>
<comment type="function">
    <text evidence="3 14 16">Endonuclease that specifically degrades the RNA of RNA-DNA hybrids.</text>
</comment>
<evidence type="ECO:0000256" key="13">
    <source>
        <dbReference type="ARBA" id="ARBA00023211"/>
    </source>
</evidence>
<dbReference type="SUPFAM" id="SSF53098">
    <property type="entry name" value="Ribonuclease H-like"/>
    <property type="match status" value="1"/>
</dbReference>
<keyword evidence="8 14" id="KW-0963">Cytoplasm</keyword>
<evidence type="ECO:0000256" key="7">
    <source>
        <dbReference type="ARBA" id="ARBA00019179"/>
    </source>
</evidence>
<dbReference type="Gene3D" id="3.30.420.10">
    <property type="entry name" value="Ribonuclease H-like superfamily/Ribonuclease H"/>
    <property type="match status" value="1"/>
</dbReference>
<dbReference type="InterPro" id="IPR001352">
    <property type="entry name" value="RNase_HII/HIII"/>
</dbReference>
<evidence type="ECO:0000256" key="14">
    <source>
        <dbReference type="HAMAP-Rule" id="MF_00052"/>
    </source>
</evidence>
<keyword evidence="12 14" id="KW-0378">Hydrolase</keyword>
<dbReference type="NCBIfam" id="NF000594">
    <property type="entry name" value="PRK00015.1-1"/>
    <property type="match status" value="1"/>
</dbReference>
<comment type="cofactor">
    <cofactor evidence="2">
        <name>Mg(2+)</name>
        <dbReference type="ChEBI" id="CHEBI:18420"/>
    </cofactor>
</comment>
<evidence type="ECO:0000256" key="5">
    <source>
        <dbReference type="ARBA" id="ARBA00007383"/>
    </source>
</evidence>
<accession>A0ABS0LPN1</accession>
<keyword evidence="13 14" id="KW-0464">Manganese</keyword>
<dbReference type="InterPro" id="IPR022898">
    <property type="entry name" value="RNase_HII"/>
</dbReference>
<keyword evidence="10 14" id="KW-0479">Metal-binding</keyword>
<dbReference type="PROSITE" id="PS51975">
    <property type="entry name" value="RNASE_H_2"/>
    <property type="match status" value="1"/>
</dbReference>
<comment type="similarity">
    <text evidence="5 14 16">Belongs to the RNase HII family.</text>
</comment>
<dbReference type="EMBL" id="JACBXQ010000001">
    <property type="protein sequence ID" value="MBG9985336.1"/>
    <property type="molecule type" value="Genomic_DNA"/>
</dbReference>
<organism evidence="18 19">
    <name type="scientific">Facklamia lactis</name>
    <dbReference type="NCBI Taxonomy" id="2749967"/>
    <lineage>
        <taxon>Bacteria</taxon>
        <taxon>Bacillati</taxon>
        <taxon>Bacillota</taxon>
        <taxon>Bacilli</taxon>
        <taxon>Lactobacillales</taxon>
        <taxon>Aerococcaceae</taxon>
        <taxon>Facklamia</taxon>
    </lineage>
</organism>
<dbReference type="Pfam" id="PF01351">
    <property type="entry name" value="RNase_HII"/>
    <property type="match status" value="1"/>
</dbReference>
<dbReference type="PANTHER" id="PTHR10954">
    <property type="entry name" value="RIBONUCLEASE H2 SUBUNIT A"/>
    <property type="match status" value="1"/>
</dbReference>
<feature type="binding site" evidence="14 15">
    <location>
        <position position="80"/>
    </location>
    <ligand>
        <name>a divalent metal cation</name>
        <dbReference type="ChEBI" id="CHEBI:60240"/>
    </ligand>
</feature>
<feature type="binding site" evidence="14 15">
    <location>
        <position position="172"/>
    </location>
    <ligand>
        <name>a divalent metal cation</name>
        <dbReference type="ChEBI" id="CHEBI:60240"/>
    </ligand>
</feature>
<comment type="catalytic activity">
    <reaction evidence="1 14 15 16">
        <text>Endonucleolytic cleavage to 5'-phosphomonoester.</text>
        <dbReference type="EC" id="3.1.26.4"/>
    </reaction>
</comment>
<feature type="binding site" evidence="14 15">
    <location>
        <position position="79"/>
    </location>
    <ligand>
        <name>a divalent metal cation</name>
        <dbReference type="ChEBI" id="CHEBI:60240"/>
    </ligand>
</feature>
<comment type="cofactor">
    <cofactor evidence="14 15">
        <name>Mn(2+)</name>
        <dbReference type="ChEBI" id="CHEBI:29035"/>
    </cofactor>
    <cofactor evidence="14 15">
        <name>Mg(2+)</name>
        <dbReference type="ChEBI" id="CHEBI:18420"/>
    </cofactor>
    <text evidence="14 15">Manganese or magnesium. Binds 1 divalent metal ion per monomer in the absence of substrate. May bind a second metal ion after substrate binding.</text>
</comment>
<comment type="subcellular location">
    <subcellularLocation>
        <location evidence="4 14">Cytoplasm</location>
    </subcellularLocation>
</comment>
<dbReference type="InterPro" id="IPR024567">
    <property type="entry name" value="RNase_HII/HIII_dom"/>
</dbReference>
<dbReference type="GO" id="GO:0004523">
    <property type="term" value="F:RNA-DNA hybrid ribonuclease activity"/>
    <property type="evidence" value="ECO:0007669"/>
    <property type="project" value="UniProtKB-EC"/>
</dbReference>
<comment type="caution">
    <text evidence="18">The sequence shown here is derived from an EMBL/GenBank/DDBJ whole genome shotgun (WGS) entry which is preliminary data.</text>
</comment>
<evidence type="ECO:0000256" key="4">
    <source>
        <dbReference type="ARBA" id="ARBA00004496"/>
    </source>
</evidence>
<keyword evidence="9 14" id="KW-0540">Nuclease</keyword>
<keyword evidence="11 14" id="KW-0255">Endonuclease</keyword>
<feature type="domain" description="RNase H type-2" evidence="17">
    <location>
        <begin position="73"/>
        <end position="262"/>
    </location>
</feature>
<evidence type="ECO:0000256" key="10">
    <source>
        <dbReference type="ARBA" id="ARBA00022723"/>
    </source>
</evidence>
<evidence type="ECO:0000259" key="17">
    <source>
        <dbReference type="PROSITE" id="PS51975"/>
    </source>
</evidence>
<dbReference type="RefSeq" id="WP_197113364.1">
    <property type="nucleotide sequence ID" value="NZ_JACBXQ010000001.1"/>
</dbReference>
<sequence length="262" mass="29844">MRDKSIKEIKALLSDIDDPDHFLFNELKEDSRIGVQKIIQQKYRELEKKQKRYQDYLKRLDFENEILDRNPRALIAGLDEVGRGPIAGPVVAAAVILPDETKSLFEVNDSKLMSHHKRTILADLIKKEAKAYSIVEISPEVIDKVNIYEASRLAMAKAAEQLSPTPHYLLIDAMKIDSSIPQQSIVKGDQKSLSIAAASIIAKVYRDELMKKYAEIYPEFGFERHMGYPTKDHLNALNVYGATPIHRQSFGPVMTSTKKYRE</sequence>
<keyword evidence="19" id="KW-1185">Reference proteome</keyword>
<dbReference type="Proteomes" id="UP000721415">
    <property type="component" value="Unassembled WGS sequence"/>
</dbReference>
<dbReference type="EC" id="3.1.26.4" evidence="6 14"/>
<evidence type="ECO:0000256" key="16">
    <source>
        <dbReference type="RuleBase" id="RU003515"/>
    </source>
</evidence>